<protein>
    <recommendedName>
        <fullName evidence="6">MARVEL domain-containing protein</fullName>
    </recommendedName>
</protein>
<evidence type="ECO:0000313" key="7">
    <source>
        <dbReference type="EMBL" id="KKA31174.1"/>
    </source>
</evidence>
<comment type="caution">
    <text evidence="7">The sequence shown here is derived from an EMBL/GenBank/DDBJ whole genome shotgun (WGS) entry which is preliminary data.</text>
</comment>
<feature type="domain" description="MARVEL" evidence="6">
    <location>
        <begin position="8"/>
        <end position="132"/>
    </location>
</feature>
<dbReference type="PANTHER" id="PTHR37451">
    <property type="entry name" value="MARVEL DOMAIN"/>
    <property type="match status" value="1"/>
</dbReference>
<evidence type="ECO:0000313" key="8">
    <source>
        <dbReference type="Proteomes" id="UP000033483"/>
    </source>
</evidence>
<feature type="transmembrane region" description="Helical" evidence="5">
    <location>
        <begin position="12"/>
        <end position="32"/>
    </location>
</feature>
<evidence type="ECO:0000256" key="4">
    <source>
        <dbReference type="ARBA" id="ARBA00023136"/>
    </source>
</evidence>
<dbReference type="Pfam" id="PF01284">
    <property type="entry name" value="MARVEL"/>
    <property type="match status" value="1"/>
</dbReference>
<feature type="transmembrane region" description="Helical" evidence="5">
    <location>
        <begin position="115"/>
        <end position="134"/>
    </location>
</feature>
<evidence type="ECO:0000256" key="1">
    <source>
        <dbReference type="ARBA" id="ARBA00004141"/>
    </source>
</evidence>
<evidence type="ECO:0000256" key="5">
    <source>
        <dbReference type="SAM" id="Phobius"/>
    </source>
</evidence>
<reference evidence="7 8" key="1">
    <citation type="submission" date="2015-03" db="EMBL/GenBank/DDBJ databases">
        <authorList>
            <person name="Radwan O."/>
            <person name="Al-Naeli F.A."/>
            <person name="Rendon G.A."/>
            <person name="Fields C."/>
        </authorList>
    </citation>
    <scope>NUCLEOTIDE SEQUENCE [LARGE SCALE GENOMIC DNA]</scope>
    <source>
        <strain evidence="7">CR-DP1</strain>
    </source>
</reference>
<keyword evidence="8" id="KW-1185">Reference proteome</keyword>
<comment type="subcellular location">
    <subcellularLocation>
        <location evidence="1">Membrane</location>
        <topology evidence="1">Multi-pass membrane protein</topology>
    </subcellularLocation>
</comment>
<evidence type="ECO:0000256" key="2">
    <source>
        <dbReference type="ARBA" id="ARBA00022692"/>
    </source>
</evidence>
<proteinExistence type="predicted"/>
<evidence type="ECO:0000259" key="6">
    <source>
        <dbReference type="Pfam" id="PF01284"/>
    </source>
</evidence>
<keyword evidence="4 5" id="KW-0472">Membrane</keyword>
<feature type="transmembrane region" description="Helical" evidence="5">
    <location>
        <begin position="85"/>
        <end position="109"/>
    </location>
</feature>
<evidence type="ECO:0000256" key="3">
    <source>
        <dbReference type="ARBA" id="ARBA00022989"/>
    </source>
</evidence>
<feature type="transmembrane region" description="Helical" evidence="5">
    <location>
        <begin position="44"/>
        <end position="64"/>
    </location>
</feature>
<dbReference type="PANTHER" id="PTHR37451:SF5">
    <property type="entry name" value="MARVEL DOMAIN-CONTAINING PROTEIN"/>
    <property type="match status" value="1"/>
</dbReference>
<organism evidence="7 8">
    <name type="scientific">Thielaviopsis punctulata</name>
    <dbReference type="NCBI Taxonomy" id="72032"/>
    <lineage>
        <taxon>Eukaryota</taxon>
        <taxon>Fungi</taxon>
        <taxon>Dikarya</taxon>
        <taxon>Ascomycota</taxon>
        <taxon>Pezizomycotina</taxon>
        <taxon>Sordariomycetes</taxon>
        <taxon>Hypocreomycetidae</taxon>
        <taxon>Microascales</taxon>
        <taxon>Ceratocystidaceae</taxon>
        <taxon>Thielaviopsis</taxon>
    </lineage>
</organism>
<gene>
    <name evidence="7" type="ORF">TD95_002274</name>
</gene>
<dbReference type="InterPro" id="IPR008253">
    <property type="entry name" value="Marvel"/>
</dbReference>
<dbReference type="OrthoDB" id="2117453at2759"/>
<keyword evidence="3 5" id="KW-1133">Transmembrane helix</keyword>
<accession>A0A0F4ZKQ1</accession>
<name>A0A0F4ZKQ1_9PEZI</name>
<dbReference type="EMBL" id="LAEV01000037">
    <property type="protein sequence ID" value="KKA31174.1"/>
    <property type="molecule type" value="Genomic_DNA"/>
</dbReference>
<sequence length="159" mass="17252">MAPRACFAITRGLQFALAVVVLVFAIIVAQYYTTETEFSSPSQINFLVFTPIFSFISLVYLVVIPKIAPQIFYPWPSLILEGLNVLFYFAGSIAWAVFLSSLSFCGGSVCTSGKLAAITGGAQFFLWSATLIGMSRDIFGWGRKPRGPVAGSNPMMAQV</sequence>
<keyword evidence="2 5" id="KW-0812">Transmembrane</keyword>
<dbReference type="AlphaFoldDB" id="A0A0F4ZKQ1"/>
<dbReference type="Proteomes" id="UP000033483">
    <property type="component" value="Unassembled WGS sequence"/>
</dbReference>
<dbReference type="GO" id="GO:0016020">
    <property type="term" value="C:membrane"/>
    <property type="evidence" value="ECO:0007669"/>
    <property type="project" value="UniProtKB-SubCell"/>
</dbReference>